<sequence length="87" mass="9816">MSEAAEGRRRCRHFESWNGGIFVMKTMSWTYALTQTGGRESGGGSAGRRTYKRRLRRLLHRAAGGYWMPSAYWADTLIFPAKGGEQA</sequence>
<gene>
    <name evidence="1" type="ordered locus">KNP414_03487</name>
</gene>
<accession>F8FB78</accession>
<reference evidence="2" key="1">
    <citation type="submission" date="2011-06" db="EMBL/GenBank/DDBJ databases">
        <title>Complete genome sequence of Paenibacillus mucilaginosus KNP414.</title>
        <authorList>
            <person name="Wang J."/>
            <person name="Hu S."/>
            <person name="Hu X."/>
            <person name="Zhang B."/>
            <person name="Dong D."/>
            <person name="Zhang S."/>
            <person name="Zhao K."/>
            <person name="Wu D."/>
        </authorList>
    </citation>
    <scope>NUCLEOTIDE SEQUENCE [LARGE SCALE GENOMIC DNA]</scope>
    <source>
        <strain evidence="2">KNP414</strain>
    </source>
</reference>
<dbReference type="Proteomes" id="UP000006620">
    <property type="component" value="Chromosome"/>
</dbReference>
<dbReference type="EMBL" id="CP002869">
    <property type="protein sequence ID" value="AEI42045.1"/>
    <property type="molecule type" value="Genomic_DNA"/>
</dbReference>
<protein>
    <submittedName>
        <fullName evidence="1">Uncharacterized protein</fullName>
    </submittedName>
</protein>
<dbReference type="PATRIC" id="fig|1036673.3.peg.3209"/>
<name>F8FB78_PAEMK</name>
<evidence type="ECO:0000313" key="2">
    <source>
        <dbReference type="Proteomes" id="UP000006620"/>
    </source>
</evidence>
<organism evidence="1 2">
    <name type="scientific">Paenibacillus mucilaginosus (strain KNP414)</name>
    <dbReference type="NCBI Taxonomy" id="1036673"/>
    <lineage>
        <taxon>Bacteria</taxon>
        <taxon>Bacillati</taxon>
        <taxon>Bacillota</taxon>
        <taxon>Bacilli</taxon>
        <taxon>Bacillales</taxon>
        <taxon>Paenibacillaceae</taxon>
        <taxon>Paenibacillus</taxon>
    </lineage>
</organism>
<dbReference type="KEGG" id="pms:KNP414_03487"/>
<reference evidence="1 2" key="2">
    <citation type="journal article" date="2013" name="Genome Announc.">
        <title>Genome Sequence of Growth-Improving Paenibacillus mucilaginosus Strain KNP414.</title>
        <authorList>
            <person name="Lu J.J."/>
            <person name="Wang J.F."/>
            <person name="Hu X.F."/>
        </authorList>
    </citation>
    <scope>NUCLEOTIDE SEQUENCE [LARGE SCALE GENOMIC DNA]</scope>
    <source>
        <strain evidence="1 2">KNP414</strain>
    </source>
</reference>
<dbReference type="HOGENOM" id="CLU_190692_0_0_9"/>
<proteinExistence type="predicted"/>
<evidence type="ECO:0000313" key="1">
    <source>
        <dbReference type="EMBL" id="AEI42045.1"/>
    </source>
</evidence>
<dbReference type="AlphaFoldDB" id="F8FB78"/>